<gene>
    <name evidence="2" type="ORF">F5878DRAFT_389304</name>
</gene>
<feature type="signal peptide" evidence="1">
    <location>
        <begin position="1"/>
        <end position="23"/>
    </location>
</feature>
<organism evidence="2 3">
    <name type="scientific">Lentinula raphanica</name>
    <dbReference type="NCBI Taxonomy" id="153919"/>
    <lineage>
        <taxon>Eukaryota</taxon>
        <taxon>Fungi</taxon>
        <taxon>Dikarya</taxon>
        <taxon>Basidiomycota</taxon>
        <taxon>Agaricomycotina</taxon>
        <taxon>Agaricomycetes</taxon>
        <taxon>Agaricomycetidae</taxon>
        <taxon>Agaricales</taxon>
        <taxon>Marasmiineae</taxon>
        <taxon>Omphalotaceae</taxon>
        <taxon>Lentinula</taxon>
    </lineage>
</organism>
<proteinExistence type="predicted"/>
<feature type="chain" id="PRO_5041319339" evidence="1">
    <location>
        <begin position="24"/>
        <end position="98"/>
    </location>
</feature>
<sequence length="98" mass="10761">MRFFAFIFSSLAIVLLMASAANAIAEKADLACGPPNNGHKKLGDGCKYYGRSYTSATATVEWAGTCQTKKTANPQYDYLSCDGNRVVTQSKRMVRVRR</sequence>
<evidence type="ECO:0000313" key="3">
    <source>
        <dbReference type="Proteomes" id="UP001163846"/>
    </source>
</evidence>
<protein>
    <submittedName>
        <fullName evidence="2">Uncharacterized protein</fullName>
    </submittedName>
</protein>
<reference evidence="2" key="1">
    <citation type="submission" date="2022-08" db="EMBL/GenBank/DDBJ databases">
        <authorList>
            <consortium name="DOE Joint Genome Institute"/>
            <person name="Min B."/>
            <person name="Riley R."/>
            <person name="Sierra-Patev S."/>
            <person name="Naranjo-Ortiz M."/>
            <person name="Looney B."/>
            <person name="Konkel Z."/>
            <person name="Slot J.C."/>
            <person name="Sakamoto Y."/>
            <person name="Steenwyk J.L."/>
            <person name="Rokas A."/>
            <person name="Carro J."/>
            <person name="Camarero S."/>
            <person name="Ferreira P."/>
            <person name="Molpeceres G."/>
            <person name="Ruiz-Duenas F.J."/>
            <person name="Serrano A."/>
            <person name="Henrissat B."/>
            <person name="Drula E."/>
            <person name="Hughes K.W."/>
            <person name="Mata J.L."/>
            <person name="Ishikawa N.K."/>
            <person name="Vargas-Isla R."/>
            <person name="Ushijima S."/>
            <person name="Smith C.A."/>
            <person name="Ahrendt S."/>
            <person name="Andreopoulos W."/>
            <person name="He G."/>
            <person name="Labutti K."/>
            <person name="Lipzen A."/>
            <person name="Ng V."/>
            <person name="Sandor L."/>
            <person name="Barry K."/>
            <person name="Martinez A.T."/>
            <person name="Xiao Y."/>
            <person name="Gibbons J.G."/>
            <person name="Terashima K."/>
            <person name="Hibbett D.S."/>
            <person name="Grigoriev I.V."/>
        </authorList>
    </citation>
    <scope>NUCLEOTIDE SEQUENCE</scope>
    <source>
        <strain evidence="2">TFB9207</strain>
    </source>
</reference>
<evidence type="ECO:0000256" key="1">
    <source>
        <dbReference type="SAM" id="SignalP"/>
    </source>
</evidence>
<evidence type="ECO:0000313" key="2">
    <source>
        <dbReference type="EMBL" id="KAJ3845109.1"/>
    </source>
</evidence>
<name>A0AA38PLF1_9AGAR</name>
<comment type="caution">
    <text evidence="2">The sequence shown here is derived from an EMBL/GenBank/DDBJ whole genome shotgun (WGS) entry which is preliminary data.</text>
</comment>
<dbReference type="EMBL" id="MU805941">
    <property type="protein sequence ID" value="KAJ3845109.1"/>
    <property type="molecule type" value="Genomic_DNA"/>
</dbReference>
<dbReference type="AlphaFoldDB" id="A0AA38PLF1"/>
<accession>A0AA38PLF1</accession>
<keyword evidence="1" id="KW-0732">Signal</keyword>
<dbReference type="Proteomes" id="UP001163846">
    <property type="component" value="Unassembled WGS sequence"/>
</dbReference>
<keyword evidence="3" id="KW-1185">Reference proteome</keyword>